<feature type="transmembrane region" description="Helical" evidence="1">
    <location>
        <begin position="172"/>
        <end position="194"/>
    </location>
</feature>
<accession>A0A1G2FVJ7</accession>
<name>A0A1G2FVJ7_9BACT</name>
<organism evidence="2 3">
    <name type="scientific">Candidatus Ryanbacteria bacterium RIFCSPHIGHO2_01_45_13</name>
    <dbReference type="NCBI Taxonomy" id="1802112"/>
    <lineage>
        <taxon>Bacteria</taxon>
        <taxon>Candidatus Ryaniibacteriota</taxon>
    </lineage>
</organism>
<reference evidence="2 3" key="1">
    <citation type="journal article" date="2016" name="Nat. Commun.">
        <title>Thousands of microbial genomes shed light on interconnected biogeochemical processes in an aquifer system.</title>
        <authorList>
            <person name="Anantharaman K."/>
            <person name="Brown C.T."/>
            <person name="Hug L.A."/>
            <person name="Sharon I."/>
            <person name="Castelle C.J."/>
            <person name="Probst A.J."/>
            <person name="Thomas B.C."/>
            <person name="Singh A."/>
            <person name="Wilkins M.J."/>
            <person name="Karaoz U."/>
            <person name="Brodie E.L."/>
            <person name="Williams K.H."/>
            <person name="Hubbard S.S."/>
            <person name="Banfield J.F."/>
        </authorList>
    </citation>
    <scope>NUCLEOTIDE SEQUENCE [LARGE SCALE GENOMIC DNA]</scope>
</reference>
<evidence type="ECO:0000313" key="2">
    <source>
        <dbReference type="EMBL" id="OGZ41648.1"/>
    </source>
</evidence>
<feature type="transmembrane region" description="Helical" evidence="1">
    <location>
        <begin position="137"/>
        <end position="160"/>
    </location>
</feature>
<feature type="transmembrane region" description="Helical" evidence="1">
    <location>
        <begin position="23"/>
        <end position="43"/>
    </location>
</feature>
<proteinExistence type="predicted"/>
<feature type="transmembrane region" description="Helical" evidence="1">
    <location>
        <begin position="55"/>
        <end position="77"/>
    </location>
</feature>
<comment type="caution">
    <text evidence="2">The sequence shown here is derived from an EMBL/GenBank/DDBJ whole genome shotgun (WGS) entry which is preliminary data.</text>
</comment>
<evidence type="ECO:0008006" key="4">
    <source>
        <dbReference type="Google" id="ProtNLM"/>
    </source>
</evidence>
<dbReference type="EMBL" id="MHNI01000027">
    <property type="protein sequence ID" value="OGZ41648.1"/>
    <property type="molecule type" value="Genomic_DNA"/>
</dbReference>
<dbReference type="Proteomes" id="UP000176700">
    <property type="component" value="Unassembled WGS sequence"/>
</dbReference>
<protein>
    <recommendedName>
        <fullName evidence="4">DedA family protein</fullName>
    </recommendedName>
</protein>
<gene>
    <name evidence="2" type="ORF">A2W41_05040</name>
</gene>
<keyword evidence="1" id="KW-0812">Transmembrane</keyword>
<dbReference type="AlphaFoldDB" id="A0A1G2FVJ7"/>
<sequence length="215" mass="24094">MEYSFLTNLADGMMSLLGSYEPLVVYLSVFLLGENGVLAASILSSQGYLSPQTVFLYAALGSLSADIFWYSVIVFGLKRTYEKRFLKEKQSEEKMFVLKIAERHTFLFLTFIKFLIGMRLFLTIYILLKKHIPFMKYLLINCIGTVLFIGVLFPLGWLLGEGVSSALSLERGAVGLVSAAVVVIILANLLPRLFTFIIARYSKKVGVGEENKPSY</sequence>
<keyword evidence="1" id="KW-0472">Membrane</keyword>
<keyword evidence="1" id="KW-1133">Transmembrane helix</keyword>
<evidence type="ECO:0000313" key="3">
    <source>
        <dbReference type="Proteomes" id="UP000176700"/>
    </source>
</evidence>
<evidence type="ECO:0000256" key="1">
    <source>
        <dbReference type="SAM" id="Phobius"/>
    </source>
</evidence>
<feature type="transmembrane region" description="Helical" evidence="1">
    <location>
        <begin position="106"/>
        <end position="128"/>
    </location>
</feature>